<sequence length="184" mass="19367">MAFRFAKNNAMREAHGDMGAAVQSLAGTWSGRAADQFTAYASNVTNALEKEQEAVASVSGFLVEVRQIVVDTYAAAIEFLGVCAGRLAAIDVKALIAAAATVVPGLNAIMWSDVIDTIVEALGTLVESFVKLIGDAAKQMSGFVGAAVGFEQLGTNFVELPDLPTNTGMDNQKQWKIEPDAVPE</sequence>
<dbReference type="InterPro" id="IPR036689">
    <property type="entry name" value="ESAT-6-like_sf"/>
</dbReference>
<dbReference type="AlphaFoldDB" id="A0A2P2G2U8"/>
<gene>
    <name evidence="1" type="ORF">BB31_02035</name>
</gene>
<evidence type="ECO:0000313" key="2">
    <source>
        <dbReference type="Proteomes" id="UP000256220"/>
    </source>
</evidence>
<reference evidence="1 2" key="1">
    <citation type="journal article" date="2014" name="Genome Announc.">
        <title>Draft Genome Sequence of Amycolatopsis lurida NRRL 2430, Producer of the Glycopeptide Family Antibiotic Ristocetin.</title>
        <authorList>
            <person name="Kwun M.J."/>
            <person name="Hong H.J."/>
        </authorList>
    </citation>
    <scope>NUCLEOTIDE SEQUENCE [LARGE SCALE GENOMIC DNA]</scope>
    <source>
        <strain evidence="1 2">NRRL 2430</strain>
    </source>
</reference>
<accession>A0A2P2G2U8</accession>
<organism evidence="1 2">
    <name type="scientific">Amycolatopsis lurida NRRL 2430</name>
    <dbReference type="NCBI Taxonomy" id="1460371"/>
    <lineage>
        <taxon>Bacteria</taxon>
        <taxon>Bacillati</taxon>
        <taxon>Actinomycetota</taxon>
        <taxon>Actinomycetes</taxon>
        <taxon>Pseudonocardiales</taxon>
        <taxon>Pseudonocardiaceae</taxon>
        <taxon>Amycolatopsis</taxon>
    </lineage>
</organism>
<dbReference type="SUPFAM" id="SSF140453">
    <property type="entry name" value="EsxAB dimer-like"/>
    <property type="match status" value="1"/>
</dbReference>
<keyword evidence="2" id="KW-1185">Reference proteome</keyword>
<proteinExistence type="predicted"/>
<protein>
    <recommendedName>
        <fullName evidence="3">WXG100 family type VII secretion target</fullName>
    </recommendedName>
</protein>
<dbReference type="Gene3D" id="1.10.287.1060">
    <property type="entry name" value="ESAT-6-like"/>
    <property type="match status" value="1"/>
</dbReference>
<dbReference type="Proteomes" id="UP000256220">
    <property type="component" value="Unassembled WGS sequence"/>
</dbReference>
<evidence type="ECO:0000313" key="1">
    <source>
        <dbReference type="EMBL" id="KFU83301.1"/>
    </source>
</evidence>
<name>A0A2P2G2U8_AMYLU</name>
<evidence type="ECO:0008006" key="3">
    <source>
        <dbReference type="Google" id="ProtNLM"/>
    </source>
</evidence>
<comment type="caution">
    <text evidence="1">The sequence shown here is derived from an EMBL/GenBank/DDBJ whole genome shotgun (WGS) entry which is preliminary data.</text>
</comment>
<dbReference type="EMBL" id="JFBM01000001">
    <property type="protein sequence ID" value="KFU83301.1"/>
    <property type="molecule type" value="Genomic_DNA"/>
</dbReference>